<feature type="transmembrane region" description="Helical" evidence="7">
    <location>
        <begin position="368"/>
        <end position="398"/>
    </location>
</feature>
<feature type="transmembrane region" description="Helical" evidence="7">
    <location>
        <begin position="520"/>
        <end position="540"/>
    </location>
</feature>
<name>A0A835Z6J7_9STRA</name>
<keyword evidence="3 7" id="KW-0812">Transmembrane</keyword>
<dbReference type="EMBL" id="JAFCMP010000086">
    <property type="protein sequence ID" value="KAG5187651.1"/>
    <property type="molecule type" value="Genomic_DNA"/>
</dbReference>
<dbReference type="AlphaFoldDB" id="A0A835Z6J7"/>
<feature type="transmembrane region" description="Helical" evidence="7">
    <location>
        <begin position="197"/>
        <end position="216"/>
    </location>
</feature>
<dbReference type="GO" id="GO:0005886">
    <property type="term" value="C:plasma membrane"/>
    <property type="evidence" value="ECO:0007669"/>
    <property type="project" value="UniProtKB-SubCell"/>
</dbReference>
<evidence type="ECO:0000256" key="2">
    <source>
        <dbReference type="ARBA" id="ARBA00007168"/>
    </source>
</evidence>
<gene>
    <name evidence="9" type="ORF">JKP88DRAFT_306821</name>
</gene>
<dbReference type="OrthoDB" id="420519at2759"/>
<keyword evidence="4 7" id="KW-1133">Transmembrane helix</keyword>
<comment type="subcellular location">
    <subcellularLocation>
        <location evidence="7">Cell membrane</location>
        <topology evidence="7">Multi-pass membrane protein</topology>
    </subcellularLocation>
    <subcellularLocation>
        <location evidence="1">Membrane</location>
        <topology evidence="1">Multi-pass membrane protein</topology>
    </subcellularLocation>
</comment>
<evidence type="ECO:0000256" key="1">
    <source>
        <dbReference type="ARBA" id="ARBA00004141"/>
    </source>
</evidence>
<evidence type="ECO:0000256" key="5">
    <source>
        <dbReference type="ARBA" id="ARBA00023136"/>
    </source>
</evidence>
<comment type="function">
    <text evidence="7">Choline transporter.</text>
</comment>
<organism evidence="9 10">
    <name type="scientific">Tribonema minus</name>
    <dbReference type="NCBI Taxonomy" id="303371"/>
    <lineage>
        <taxon>Eukaryota</taxon>
        <taxon>Sar</taxon>
        <taxon>Stramenopiles</taxon>
        <taxon>Ochrophyta</taxon>
        <taxon>PX clade</taxon>
        <taxon>Xanthophyceae</taxon>
        <taxon>Tribonematales</taxon>
        <taxon>Tribonemataceae</taxon>
        <taxon>Tribonema</taxon>
    </lineage>
</organism>
<dbReference type="Proteomes" id="UP000664859">
    <property type="component" value="Unassembled WGS sequence"/>
</dbReference>
<feature type="transmembrane region" description="Helical" evidence="7">
    <location>
        <begin position="266"/>
        <end position="289"/>
    </location>
</feature>
<keyword evidence="10" id="KW-1185">Reference proteome</keyword>
<dbReference type="InterPro" id="IPR007603">
    <property type="entry name" value="Choline_transptr-like"/>
</dbReference>
<evidence type="ECO:0000256" key="7">
    <source>
        <dbReference type="RuleBase" id="RU368066"/>
    </source>
</evidence>
<evidence type="ECO:0000256" key="4">
    <source>
        <dbReference type="ARBA" id="ARBA00022989"/>
    </source>
</evidence>
<feature type="transmembrane region" description="Helical" evidence="7">
    <location>
        <begin position="310"/>
        <end position="337"/>
    </location>
</feature>
<feature type="transmembrane region" description="Helical" evidence="7">
    <location>
        <begin position="419"/>
        <end position="444"/>
    </location>
</feature>
<evidence type="ECO:0000256" key="8">
    <source>
        <dbReference type="SAM" id="MobiDB-lite"/>
    </source>
</evidence>
<dbReference type="GO" id="GO:0022857">
    <property type="term" value="F:transmembrane transporter activity"/>
    <property type="evidence" value="ECO:0007669"/>
    <property type="project" value="UniProtKB-UniRule"/>
</dbReference>
<feature type="transmembrane region" description="Helical" evidence="7">
    <location>
        <begin position="223"/>
        <end position="246"/>
    </location>
</feature>
<comment type="caution">
    <text evidence="9">The sequence shown here is derived from an EMBL/GenBank/DDBJ whole genome shotgun (WGS) entry which is preliminary data.</text>
</comment>
<evidence type="ECO:0000313" key="9">
    <source>
        <dbReference type="EMBL" id="KAG5187651.1"/>
    </source>
</evidence>
<accession>A0A835Z6J7</accession>
<dbReference type="PANTHER" id="PTHR12385:SF14">
    <property type="entry name" value="CHOLINE TRANSPORTER-LIKE 2"/>
    <property type="match status" value="1"/>
</dbReference>
<feature type="transmembrane region" description="Helical" evidence="7">
    <location>
        <begin position="27"/>
        <end position="47"/>
    </location>
</feature>
<keyword evidence="6" id="KW-0325">Glycoprotein</keyword>
<comment type="similarity">
    <text evidence="2 7">Belongs to the CTL (choline transporter-like) family.</text>
</comment>
<evidence type="ECO:0000256" key="6">
    <source>
        <dbReference type="ARBA" id="ARBA00023180"/>
    </source>
</evidence>
<keyword evidence="5 7" id="KW-0472">Membrane</keyword>
<proteinExistence type="inferred from homology"/>
<evidence type="ECO:0000256" key="3">
    <source>
        <dbReference type="ARBA" id="ARBA00022692"/>
    </source>
</evidence>
<sequence length="645" mass="69715">MAEPGSQKLQAPPNFDGPVKRKCTDTLFMLVLVCCWIAMTVIGIKAVQTGNPDRLVNGIDYQGRICGVDAGVETLTKMYYIRFDGTGVCVADCPAATDLNTLYTCTTPDAAFANGGADQLNCKGADAQQCADLTGVTDPATFSGGGDGACMYQIESVDVLNHCLFTDPAIADAFVSLNSQMSYMQQFLADIYTARNWILGFGFGFSLVMGFVYCLLLRVPGVVAIMTWGSILAVIALFAAVGYGLYTKGDEWAADTTNQHTDVQITIARIFGIAGYVLAGLFACLALFMCRRIRLATSIMKEAARAIGKIPAMILMPVVEAVGLVLFFVPLVFYGVYVASMGDFSTTTVAGLEVKTVTYGSEVQGMGWYLLFCLFWTTQFIIAMGQIVVALAVVKYFFTRDKSTLGSGTFFKAMKDGMWYHMGTAAFGSLIIAIIQMIRAIIAWFQKKAKASGNKIAQYALCCCQCCFWCLQKCMQFINKNAYIQTALFSTGFCKSGKEAFFLIARNIVRVGAVSMVSEFMIIIMKLVICLATMAATYLGLDATIGNELHSFVGPTIFVGVLAYLVASVFAELFSMTTATILQCFIADEEMYSPAERYADNDLKDFVNTHGAPKRLRKGSPAELPHPVALNGTGGGKHTAVSGTA</sequence>
<reference evidence="9" key="1">
    <citation type="submission" date="2021-02" db="EMBL/GenBank/DDBJ databases">
        <title>First Annotated Genome of the Yellow-green Alga Tribonema minus.</title>
        <authorList>
            <person name="Mahan K.M."/>
        </authorList>
    </citation>
    <scope>NUCLEOTIDE SEQUENCE</scope>
    <source>
        <strain evidence="9">UTEX B ZZ1240</strain>
    </source>
</reference>
<dbReference type="PANTHER" id="PTHR12385">
    <property type="entry name" value="CHOLINE TRANSPORTER-LIKE (SLC FAMILY 44)"/>
    <property type="match status" value="1"/>
</dbReference>
<protein>
    <recommendedName>
        <fullName evidence="7">Choline transporter-like protein</fullName>
    </recommendedName>
</protein>
<feature type="transmembrane region" description="Helical" evidence="7">
    <location>
        <begin position="552"/>
        <end position="574"/>
    </location>
</feature>
<feature type="region of interest" description="Disordered" evidence="8">
    <location>
        <begin position="613"/>
        <end position="645"/>
    </location>
</feature>
<dbReference type="Pfam" id="PF04515">
    <property type="entry name" value="Choline_transpo"/>
    <property type="match status" value="1"/>
</dbReference>
<evidence type="ECO:0000313" key="10">
    <source>
        <dbReference type="Proteomes" id="UP000664859"/>
    </source>
</evidence>